<dbReference type="Proteomes" id="UP000821845">
    <property type="component" value="Chromosome 7"/>
</dbReference>
<evidence type="ECO:0000313" key="2">
    <source>
        <dbReference type="Proteomes" id="UP000821845"/>
    </source>
</evidence>
<accession>A0ACB7RUY6</accession>
<organism evidence="1 2">
    <name type="scientific">Hyalomma asiaticum</name>
    <name type="common">Tick</name>
    <dbReference type="NCBI Taxonomy" id="266040"/>
    <lineage>
        <taxon>Eukaryota</taxon>
        <taxon>Metazoa</taxon>
        <taxon>Ecdysozoa</taxon>
        <taxon>Arthropoda</taxon>
        <taxon>Chelicerata</taxon>
        <taxon>Arachnida</taxon>
        <taxon>Acari</taxon>
        <taxon>Parasitiformes</taxon>
        <taxon>Ixodida</taxon>
        <taxon>Ixodoidea</taxon>
        <taxon>Ixodidae</taxon>
        <taxon>Hyalomminae</taxon>
        <taxon>Hyalomma</taxon>
    </lineage>
</organism>
<protein>
    <submittedName>
        <fullName evidence="1">Uncharacterized protein</fullName>
    </submittedName>
</protein>
<sequence>MAHLVLQMVLNISRMLQDPKINLLAAFQGVNDLQEATKGMRLDESAFTKVFQGATEIRQTRGIRIPAVRQRKVSRSVAVNFASQFFHETKEEELSVGVFYAMLDAFVEGMEARFTQEAVVLISEIMNILRLTANDEEIDVVTKYFDMESDSLRAQLRLMKAQVSTEHIKLGDCNEWLEWSQQNGLGALVYKDFFKSLKALQLSL</sequence>
<comment type="caution">
    <text evidence="1">The sequence shown here is derived from an EMBL/GenBank/DDBJ whole genome shotgun (WGS) entry which is preliminary data.</text>
</comment>
<reference evidence="1" key="1">
    <citation type="submission" date="2020-05" db="EMBL/GenBank/DDBJ databases">
        <title>Large-scale comparative analyses of tick genomes elucidate their genetic diversity and vector capacities.</title>
        <authorList>
            <person name="Jia N."/>
            <person name="Wang J."/>
            <person name="Shi W."/>
            <person name="Du L."/>
            <person name="Sun Y."/>
            <person name="Zhan W."/>
            <person name="Jiang J."/>
            <person name="Wang Q."/>
            <person name="Zhang B."/>
            <person name="Ji P."/>
            <person name="Sakyi L.B."/>
            <person name="Cui X."/>
            <person name="Yuan T."/>
            <person name="Jiang B."/>
            <person name="Yang W."/>
            <person name="Lam T.T.-Y."/>
            <person name="Chang Q."/>
            <person name="Ding S."/>
            <person name="Wang X."/>
            <person name="Zhu J."/>
            <person name="Ruan X."/>
            <person name="Zhao L."/>
            <person name="Wei J."/>
            <person name="Que T."/>
            <person name="Du C."/>
            <person name="Cheng J."/>
            <person name="Dai P."/>
            <person name="Han X."/>
            <person name="Huang E."/>
            <person name="Gao Y."/>
            <person name="Liu J."/>
            <person name="Shao H."/>
            <person name="Ye R."/>
            <person name="Li L."/>
            <person name="Wei W."/>
            <person name="Wang X."/>
            <person name="Wang C."/>
            <person name="Yang T."/>
            <person name="Huo Q."/>
            <person name="Li W."/>
            <person name="Guo W."/>
            <person name="Chen H."/>
            <person name="Zhou L."/>
            <person name="Ni X."/>
            <person name="Tian J."/>
            <person name="Zhou Y."/>
            <person name="Sheng Y."/>
            <person name="Liu T."/>
            <person name="Pan Y."/>
            <person name="Xia L."/>
            <person name="Li J."/>
            <person name="Zhao F."/>
            <person name="Cao W."/>
        </authorList>
    </citation>
    <scope>NUCLEOTIDE SEQUENCE</scope>
    <source>
        <strain evidence="1">Hyas-2018</strain>
    </source>
</reference>
<name>A0ACB7RUY6_HYAAI</name>
<gene>
    <name evidence="1" type="ORF">HPB50_008365</name>
</gene>
<proteinExistence type="predicted"/>
<keyword evidence="2" id="KW-1185">Reference proteome</keyword>
<dbReference type="EMBL" id="CM023487">
    <property type="protein sequence ID" value="KAH6925649.1"/>
    <property type="molecule type" value="Genomic_DNA"/>
</dbReference>
<evidence type="ECO:0000313" key="1">
    <source>
        <dbReference type="EMBL" id="KAH6925649.1"/>
    </source>
</evidence>